<protein>
    <submittedName>
        <fullName evidence="2">DUF4065 domain-containing protein</fullName>
    </submittedName>
    <submittedName>
        <fullName evidence="3">Putative phage-associated protein</fullName>
    </submittedName>
</protein>
<dbReference type="EMBL" id="CP022384">
    <property type="protein sequence ID" value="ATA82271.1"/>
    <property type="molecule type" value="Genomic_DNA"/>
</dbReference>
<proteinExistence type="predicted"/>
<dbReference type="RefSeq" id="WP_009392592.1">
    <property type="nucleotide sequence ID" value="NZ_CAJZEI010000055.1"/>
</dbReference>
<dbReference type="Proteomes" id="UP000243985">
    <property type="component" value="Unassembled WGS sequence"/>
</dbReference>
<dbReference type="GeneID" id="84580306"/>
<evidence type="ECO:0000313" key="3">
    <source>
        <dbReference type="EMBL" id="PTX07747.1"/>
    </source>
</evidence>
<dbReference type="AlphaFoldDB" id="A0A250FAX7"/>
<sequence>MKNNTYTQYNEAQLNKIGNTAIYLSERIPNLSKTKFLKLLYILDELSIKQSGIPFLNLDYKVWKFGPVAEPIFIDLSSEMSLLAPFIKSNQKGHLSAKKAFKDDEFSDNDIELLDEVIKSFGNKTAKELVAYTHNEESLWNKTAKENKVLNLLENETINSTNLYLNLADLVANDPRKKAIYEDYIEQF</sequence>
<name>A0A250FAX7_9FLAO</name>
<dbReference type="Pfam" id="PF13274">
    <property type="entry name" value="SocA_Panacea"/>
    <property type="match status" value="1"/>
</dbReference>
<dbReference type="InterPro" id="IPR025272">
    <property type="entry name" value="SocA_Panacea"/>
</dbReference>
<reference evidence="2" key="1">
    <citation type="journal article" date="2017" name="Genome Announc.">
        <title>Twelve Complete Reference Genomes of Clinical Isolates in the Capnocytophaga Genus.</title>
        <authorList>
            <person name="Villarma A."/>
            <person name="Gulvik C.A."/>
            <person name="Rowe L.A."/>
            <person name="Sheth M."/>
            <person name="Juieng P."/>
            <person name="Nicholson A.C."/>
            <person name="Loparev V.N."/>
            <person name="McQuiston J.R."/>
        </authorList>
    </citation>
    <scope>NUCLEOTIDE SEQUENCE</scope>
    <source>
        <strain evidence="2">H6253</strain>
    </source>
</reference>
<gene>
    <name evidence="3" type="ORF">C8P65_103115</name>
    <name evidence="2" type="ORF">CGC53_07915</name>
</gene>
<dbReference type="EMBL" id="QBKG01000003">
    <property type="protein sequence ID" value="PTX07747.1"/>
    <property type="molecule type" value="Genomic_DNA"/>
</dbReference>
<accession>A0A250FAX7</accession>
<feature type="domain" description="Antitoxin SocA-like Panacea" evidence="1">
    <location>
        <begin position="37"/>
        <end position="140"/>
    </location>
</feature>
<evidence type="ECO:0000313" key="4">
    <source>
        <dbReference type="Proteomes" id="UP000217276"/>
    </source>
</evidence>
<dbReference type="KEGG" id="clk:CGC53_07915"/>
<organism evidence="2 4">
    <name type="scientific">Capnocytophaga leadbetteri</name>
    <dbReference type="NCBI Taxonomy" id="327575"/>
    <lineage>
        <taxon>Bacteria</taxon>
        <taxon>Pseudomonadati</taxon>
        <taxon>Bacteroidota</taxon>
        <taxon>Flavobacteriia</taxon>
        <taxon>Flavobacteriales</taxon>
        <taxon>Flavobacteriaceae</taxon>
        <taxon>Capnocytophaga</taxon>
    </lineage>
</organism>
<evidence type="ECO:0000259" key="1">
    <source>
        <dbReference type="Pfam" id="PF13274"/>
    </source>
</evidence>
<evidence type="ECO:0000313" key="5">
    <source>
        <dbReference type="Proteomes" id="UP000243985"/>
    </source>
</evidence>
<keyword evidence="4" id="KW-1185">Reference proteome</keyword>
<dbReference type="Proteomes" id="UP000217276">
    <property type="component" value="Chromosome"/>
</dbReference>
<reference evidence="4" key="2">
    <citation type="submission" date="2017-06" db="EMBL/GenBank/DDBJ databases">
        <title>Capnocytophaga spp. assemblies.</title>
        <authorList>
            <person name="Gulvik C.A."/>
        </authorList>
    </citation>
    <scope>NUCLEOTIDE SEQUENCE [LARGE SCALE GENOMIC DNA]</scope>
    <source>
        <strain evidence="4">H6253</strain>
    </source>
</reference>
<evidence type="ECO:0000313" key="2">
    <source>
        <dbReference type="EMBL" id="ATA82271.1"/>
    </source>
</evidence>
<reference evidence="3 5" key="3">
    <citation type="submission" date="2018-04" db="EMBL/GenBank/DDBJ databases">
        <title>Genomic Encyclopedia of Archaeal and Bacterial Type Strains, Phase II (KMG-II): from individual species to whole genera.</title>
        <authorList>
            <person name="Goeker M."/>
        </authorList>
    </citation>
    <scope>NUCLEOTIDE SEQUENCE [LARGE SCALE GENOMIC DNA]</scope>
    <source>
        <strain evidence="3 5">DSM 22902</strain>
    </source>
</reference>